<dbReference type="Proteomes" id="UP000037035">
    <property type="component" value="Unassembled WGS sequence"/>
</dbReference>
<dbReference type="EMBL" id="LAVV01008390">
    <property type="protein sequence ID" value="KNZ52928.1"/>
    <property type="molecule type" value="Genomic_DNA"/>
</dbReference>
<feature type="region of interest" description="Disordered" evidence="1">
    <location>
        <begin position="1"/>
        <end position="30"/>
    </location>
</feature>
<comment type="caution">
    <text evidence="2">The sequence shown here is derived from an EMBL/GenBank/DDBJ whole genome shotgun (WGS) entry which is preliminary data.</text>
</comment>
<evidence type="ECO:0000313" key="3">
    <source>
        <dbReference type="Proteomes" id="UP000037035"/>
    </source>
</evidence>
<accession>A0A0L6UWM9</accession>
<keyword evidence="3" id="KW-1185">Reference proteome</keyword>
<dbReference type="VEuPathDB" id="FungiDB:VP01_339g10"/>
<dbReference type="AlphaFoldDB" id="A0A0L6UWM9"/>
<organism evidence="2 3">
    <name type="scientific">Puccinia sorghi</name>
    <dbReference type="NCBI Taxonomy" id="27349"/>
    <lineage>
        <taxon>Eukaryota</taxon>
        <taxon>Fungi</taxon>
        <taxon>Dikarya</taxon>
        <taxon>Basidiomycota</taxon>
        <taxon>Pucciniomycotina</taxon>
        <taxon>Pucciniomycetes</taxon>
        <taxon>Pucciniales</taxon>
        <taxon>Pucciniaceae</taxon>
        <taxon>Puccinia</taxon>
    </lineage>
</organism>
<reference evidence="2 3" key="1">
    <citation type="submission" date="2015-08" db="EMBL/GenBank/DDBJ databases">
        <title>Next Generation Sequencing and Analysis of the Genome of Puccinia sorghi L Schw, the Causal Agent of Maize Common Rust.</title>
        <authorList>
            <person name="Rochi L."/>
            <person name="Burguener G."/>
            <person name="Darino M."/>
            <person name="Turjanski A."/>
            <person name="Kreff E."/>
            <person name="Dieguez M.J."/>
            <person name="Sacco F."/>
        </authorList>
    </citation>
    <scope>NUCLEOTIDE SEQUENCE [LARGE SCALE GENOMIC DNA]</scope>
    <source>
        <strain evidence="2 3">RO10H11247</strain>
    </source>
</reference>
<protein>
    <submittedName>
        <fullName evidence="2">Uncharacterized protein</fullName>
    </submittedName>
</protein>
<evidence type="ECO:0000313" key="2">
    <source>
        <dbReference type="EMBL" id="KNZ52928.1"/>
    </source>
</evidence>
<evidence type="ECO:0000256" key="1">
    <source>
        <dbReference type="SAM" id="MobiDB-lite"/>
    </source>
</evidence>
<sequence length="56" mass="6256">MQLFIHHLSQQDEKKSPSIPQPPSGKIKSLKPLPIENLLAANSYSLNEYSSLTAKH</sequence>
<gene>
    <name evidence="2" type="ORF">VP01_339g10</name>
</gene>
<name>A0A0L6UWM9_9BASI</name>
<proteinExistence type="predicted"/>